<feature type="transmembrane region" description="Helical" evidence="2">
    <location>
        <begin position="169"/>
        <end position="189"/>
    </location>
</feature>
<comment type="caution">
    <text evidence="3">The sequence shown here is derived from an EMBL/GenBank/DDBJ whole genome shotgun (WGS) entry which is preliminary data.</text>
</comment>
<keyword evidence="4" id="KW-1185">Reference proteome</keyword>
<gene>
    <name evidence="3" type="ORF">TrST_g1277</name>
</gene>
<feature type="region of interest" description="Disordered" evidence="1">
    <location>
        <begin position="284"/>
        <end position="307"/>
    </location>
</feature>
<sequence>MLDENGMALPAFLLIGFGLLSFCNISLRIRKEIAKRNSKKKSARPQKVKKGFKLDPGQWSVYSQIACAAWMLSSGLIFGLIPCETANGFMWKWITFAYPLSSVINYLFLYAKQDVVKGTNPSLNTIRLSKLFVGLVACVPFIGLAYMLFLVEGVRTADGTCMPKWETWAPLLLCAGDTTISAICLYLFVNPLWHSAKKMGSTKDDKLVKVLKRNLSSCLLTMSTSLVTLLACCWCGPDKSQYSAVLFTTCWVSFDKWTDVHAINVAFDDFSDISICGGSGKVGVDKHNTSTDPGGSNTERSNTSEEA</sequence>
<feature type="transmembrane region" description="Helical" evidence="2">
    <location>
        <begin position="131"/>
        <end position="149"/>
    </location>
</feature>
<keyword evidence="2" id="KW-0812">Transmembrane</keyword>
<proteinExistence type="predicted"/>
<feature type="transmembrane region" description="Helical" evidence="2">
    <location>
        <begin position="6"/>
        <end position="27"/>
    </location>
</feature>
<organism evidence="3 4">
    <name type="scientific">Triparma strigata</name>
    <dbReference type="NCBI Taxonomy" id="1606541"/>
    <lineage>
        <taxon>Eukaryota</taxon>
        <taxon>Sar</taxon>
        <taxon>Stramenopiles</taxon>
        <taxon>Ochrophyta</taxon>
        <taxon>Bolidophyceae</taxon>
        <taxon>Parmales</taxon>
        <taxon>Triparmaceae</taxon>
        <taxon>Triparma</taxon>
    </lineage>
</organism>
<dbReference type="AlphaFoldDB" id="A0A9W6ZNC1"/>
<evidence type="ECO:0000313" key="3">
    <source>
        <dbReference type="EMBL" id="GMH53370.1"/>
    </source>
</evidence>
<keyword evidence="2" id="KW-1133">Transmembrane helix</keyword>
<evidence type="ECO:0000313" key="4">
    <source>
        <dbReference type="Proteomes" id="UP001165085"/>
    </source>
</evidence>
<keyword evidence="2" id="KW-0472">Membrane</keyword>
<protein>
    <submittedName>
        <fullName evidence="3">Uncharacterized protein</fullName>
    </submittedName>
</protein>
<reference evidence="4" key="1">
    <citation type="journal article" date="2023" name="Commun. Biol.">
        <title>Genome analysis of Parmales, the sister group of diatoms, reveals the evolutionary specialization of diatoms from phago-mixotrophs to photoautotrophs.</title>
        <authorList>
            <person name="Ban H."/>
            <person name="Sato S."/>
            <person name="Yoshikawa S."/>
            <person name="Yamada K."/>
            <person name="Nakamura Y."/>
            <person name="Ichinomiya M."/>
            <person name="Sato N."/>
            <person name="Blanc-Mathieu R."/>
            <person name="Endo H."/>
            <person name="Kuwata A."/>
            <person name="Ogata H."/>
        </authorList>
    </citation>
    <scope>NUCLEOTIDE SEQUENCE [LARGE SCALE GENOMIC DNA]</scope>
    <source>
        <strain evidence="4">NIES 3701</strain>
    </source>
</reference>
<feature type="compositionally biased region" description="Polar residues" evidence="1">
    <location>
        <begin position="290"/>
        <end position="301"/>
    </location>
</feature>
<accession>A0A9W6ZNC1</accession>
<feature type="transmembrane region" description="Helical" evidence="2">
    <location>
        <begin position="93"/>
        <end position="111"/>
    </location>
</feature>
<evidence type="ECO:0000256" key="1">
    <source>
        <dbReference type="SAM" id="MobiDB-lite"/>
    </source>
</evidence>
<feature type="transmembrane region" description="Helical" evidence="2">
    <location>
        <begin position="59"/>
        <end position="81"/>
    </location>
</feature>
<dbReference type="OrthoDB" id="197409at2759"/>
<evidence type="ECO:0000256" key="2">
    <source>
        <dbReference type="SAM" id="Phobius"/>
    </source>
</evidence>
<dbReference type="Proteomes" id="UP001165085">
    <property type="component" value="Unassembled WGS sequence"/>
</dbReference>
<dbReference type="EMBL" id="BRXY01000019">
    <property type="protein sequence ID" value="GMH53370.1"/>
    <property type="molecule type" value="Genomic_DNA"/>
</dbReference>
<name>A0A9W6ZNC1_9STRA</name>